<dbReference type="Proteomes" id="UP001596142">
    <property type="component" value="Unassembled WGS sequence"/>
</dbReference>
<dbReference type="EMBL" id="JBHSOZ010000004">
    <property type="protein sequence ID" value="MFC5713082.1"/>
    <property type="molecule type" value="Genomic_DNA"/>
</dbReference>
<accession>A0ABW0YP14</accession>
<dbReference type="RefSeq" id="WP_269758167.1">
    <property type="nucleotide sequence ID" value="NZ_JBHSOZ010000004.1"/>
</dbReference>
<keyword evidence="2" id="KW-1185">Reference proteome</keyword>
<organism evidence="1 2">
    <name type="scientific">Thalassorhabdus alkalitolerans</name>
    <dbReference type="NCBI Taxonomy" id="2282697"/>
    <lineage>
        <taxon>Bacteria</taxon>
        <taxon>Bacillati</taxon>
        <taxon>Bacillota</taxon>
        <taxon>Bacilli</taxon>
        <taxon>Bacillales</taxon>
        <taxon>Bacillaceae</taxon>
        <taxon>Thalassorhabdus</taxon>
    </lineage>
</organism>
<comment type="caution">
    <text evidence="1">The sequence shown here is derived from an EMBL/GenBank/DDBJ whole genome shotgun (WGS) entry which is preliminary data.</text>
</comment>
<evidence type="ECO:0000313" key="2">
    <source>
        <dbReference type="Proteomes" id="UP001596142"/>
    </source>
</evidence>
<protein>
    <submittedName>
        <fullName evidence="1">Uncharacterized protein</fullName>
    </submittedName>
</protein>
<reference evidence="2" key="1">
    <citation type="journal article" date="2019" name="Int. J. Syst. Evol. Microbiol.">
        <title>The Global Catalogue of Microorganisms (GCM) 10K type strain sequencing project: providing services to taxonomists for standard genome sequencing and annotation.</title>
        <authorList>
            <consortium name="The Broad Institute Genomics Platform"/>
            <consortium name="The Broad Institute Genome Sequencing Center for Infectious Disease"/>
            <person name="Wu L."/>
            <person name="Ma J."/>
        </authorList>
    </citation>
    <scope>NUCLEOTIDE SEQUENCE [LARGE SCALE GENOMIC DNA]</scope>
    <source>
        <strain evidence="2">CECT 7184</strain>
    </source>
</reference>
<name>A0ABW0YP14_9BACI</name>
<gene>
    <name evidence="1" type="ORF">ACFPU1_09830</name>
</gene>
<proteinExistence type="predicted"/>
<evidence type="ECO:0000313" key="1">
    <source>
        <dbReference type="EMBL" id="MFC5713082.1"/>
    </source>
</evidence>
<sequence>MYIYVGGSNITRRLREKQELKIRRGDFPRLAEALPAAKKTP</sequence>